<dbReference type="Gene3D" id="2.160.10.10">
    <property type="entry name" value="Hexapeptide repeat proteins"/>
    <property type="match status" value="1"/>
</dbReference>
<dbReference type="InterPro" id="IPR011004">
    <property type="entry name" value="Trimer_LpxA-like_sf"/>
</dbReference>
<evidence type="ECO:0000259" key="4">
    <source>
        <dbReference type="Pfam" id="PF17836"/>
    </source>
</evidence>
<dbReference type="Gene3D" id="3.40.50.20">
    <property type="match status" value="1"/>
</dbReference>
<protein>
    <submittedName>
        <fullName evidence="5">Acetyltransferase</fullName>
    </submittedName>
</protein>
<evidence type="ECO:0000256" key="3">
    <source>
        <dbReference type="PIRSR" id="PIRSR620019-2"/>
    </source>
</evidence>
<dbReference type="GO" id="GO:0016740">
    <property type="term" value="F:transferase activity"/>
    <property type="evidence" value="ECO:0007669"/>
    <property type="project" value="UniProtKB-KW"/>
</dbReference>
<evidence type="ECO:0000313" key="6">
    <source>
        <dbReference type="Proteomes" id="UP000537862"/>
    </source>
</evidence>
<name>A0A849P096_9BURK</name>
<dbReference type="CDD" id="cd03360">
    <property type="entry name" value="LbH_AT_putative"/>
    <property type="match status" value="1"/>
</dbReference>
<dbReference type="EMBL" id="JABGBN010000001">
    <property type="protein sequence ID" value="NOL50820.1"/>
    <property type="molecule type" value="Genomic_DNA"/>
</dbReference>
<dbReference type="SUPFAM" id="SSF51161">
    <property type="entry name" value="Trimeric LpxA-like enzymes"/>
    <property type="match status" value="1"/>
</dbReference>
<keyword evidence="5" id="KW-0808">Transferase</keyword>
<evidence type="ECO:0000256" key="2">
    <source>
        <dbReference type="PIRSR" id="PIRSR620019-1"/>
    </source>
</evidence>
<feature type="binding site" evidence="3">
    <location>
        <position position="69"/>
    </location>
    <ligand>
        <name>substrate</name>
    </ligand>
</feature>
<dbReference type="NCBIfam" id="TIGR03570">
    <property type="entry name" value="NeuD_NnaD"/>
    <property type="match status" value="1"/>
</dbReference>
<feature type="domain" description="PglD N-terminal" evidence="4">
    <location>
        <begin position="5"/>
        <end position="76"/>
    </location>
</feature>
<feature type="site" description="Increases basicity of active site His" evidence="2">
    <location>
        <position position="137"/>
    </location>
</feature>
<dbReference type="Pfam" id="PF17836">
    <property type="entry name" value="PglD_N"/>
    <property type="match status" value="1"/>
</dbReference>
<keyword evidence="6" id="KW-1185">Reference proteome</keyword>
<feature type="binding site" evidence="3">
    <location>
        <begin position="33"/>
        <end position="34"/>
    </location>
    <ligand>
        <name>substrate</name>
    </ligand>
</feature>
<gene>
    <name evidence="5" type="ORF">HKX39_01325</name>
</gene>
<evidence type="ECO:0000256" key="1">
    <source>
        <dbReference type="ARBA" id="ARBA00007274"/>
    </source>
</evidence>
<dbReference type="InterPro" id="IPR050179">
    <property type="entry name" value="Trans_hexapeptide_repeat"/>
</dbReference>
<dbReference type="InterPro" id="IPR041561">
    <property type="entry name" value="PglD_N"/>
</dbReference>
<accession>A0A849P096</accession>
<feature type="active site" description="Proton acceptor" evidence="2">
    <location>
        <position position="136"/>
    </location>
</feature>
<proteinExistence type="inferred from homology"/>
<comment type="similarity">
    <text evidence="1">Belongs to the transferase hexapeptide repeat family.</text>
</comment>
<feature type="binding site" evidence="3">
    <location>
        <position position="145"/>
    </location>
    <ligand>
        <name>acetyl-CoA</name>
        <dbReference type="ChEBI" id="CHEBI:57288"/>
    </ligand>
</feature>
<dbReference type="PANTHER" id="PTHR43300:SF7">
    <property type="entry name" value="UDP-N-ACETYLBACILLOSAMINE N-ACETYLTRANSFERASE"/>
    <property type="match status" value="1"/>
</dbReference>
<dbReference type="InterPro" id="IPR020019">
    <property type="entry name" value="AcTrfase_PglD-like"/>
</dbReference>
<reference evidence="5 6" key="1">
    <citation type="submission" date="2020-05" db="EMBL/GenBank/DDBJ databases">
        <authorList>
            <person name="Niu N."/>
        </authorList>
    </citation>
    <scope>NUCLEOTIDE SEQUENCE [LARGE SCALE GENOMIC DNA]</scope>
    <source>
        <strain evidence="5 6">3340-03</strain>
    </source>
</reference>
<dbReference type="AlphaFoldDB" id="A0A849P096"/>
<feature type="binding site" evidence="3">
    <location>
        <position position="166"/>
    </location>
    <ligand>
        <name>acetyl-CoA</name>
        <dbReference type="ChEBI" id="CHEBI:57288"/>
    </ligand>
</feature>
<comment type="caution">
    <text evidence="5">The sequence shown here is derived from an EMBL/GenBank/DDBJ whole genome shotgun (WGS) entry which is preliminary data.</text>
</comment>
<dbReference type="RefSeq" id="WP_171679507.1">
    <property type="nucleotide sequence ID" value="NZ_JABGBN010000001.1"/>
</dbReference>
<dbReference type="PANTHER" id="PTHR43300">
    <property type="entry name" value="ACETYLTRANSFERASE"/>
    <property type="match status" value="1"/>
</dbReference>
<organism evidence="5 6">
    <name type="scientific">Pelistega suis</name>
    <dbReference type="NCBI Taxonomy" id="1631957"/>
    <lineage>
        <taxon>Bacteria</taxon>
        <taxon>Pseudomonadati</taxon>
        <taxon>Pseudomonadota</taxon>
        <taxon>Betaproteobacteria</taxon>
        <taxon>Burkholderiales</taxon>
        <taxon>Alcaligenaceae</taxon>
        <taxon>Pelistega</taxon>
    </lineage>
</organism>
<dbReference type="Proteomes" id="UP000537862">
    <property type="component" value="Unassembled WGS sequence"/>
</dbReference>
<evidence type="ECO:0000313" key="5">
    <source>
        <dbReference type="EMBL" id="NOL50820.1"/>
    </source>
</evidence>
<sequence length="206" mass="21518">MTDILAIYGAGGHGKVVADLAEELGYQKVVFFDDEYAVKKKLEHWDVKGDFAALLADVSKYAGVIVAIGNNRVRLEKITLLINKGANVISLIHPTANVSRYVSLGIGSVVCSNASVNAFAKIGMGAIINTNASVDHDCVLGQGVHICPGASLAGNVIVGDFSWIGIGSSIIQQVSVGCDCFVAAGSVVVKDVLDSQKVKSNPAKPY</sequence>